<dbReference type="STRING" id="338969.Rfer_0651"/>
<dbReference type="Gene3D" id="3.40.30.10">
    <property type="entry name" value="Glutaredoxin"/>
    <property type="match status" value="1"/>
</dbReference>
<gene>
    <name evidence="1" type="ordered locus">Rfer_0651</name>
</gene>
<dbReference type="EMBL" id="CP000267">
    <property type="protein sequence ID" value="ABD68402.1"/>
    <property type="molecule type" value="Genomic_DNA"/>
</dbReference>
<dbReference type="Pfam" id="PF13899">
    <property type="entry name" value="Thioredoxin_7"/>
    <property type="match status" value="1"/>
</dbReference>
<dbReference type="SMR" id="Q221A1"/>
<evidence type="ECO:0000313" key="1">
    <source>
        <dbReference type="EMBL" id="ABD68402.1"/>
    </source>
</evidence>
<keyword evidence="2" id="KW-1185">Reference proteome</keyword>
<protein>
    <recommendedName>
        <fullName evidence="3">Thioredoxin family protein</fullName>
    </recommendedName>
</protein>
<dbReference type="OrthoDB" id="7629852at2"/>
<dbReference type="Proteomes" id="UP000008332">
    <property type="component" value="Chromosome"/>
</dbReference>
<name>Q221A1_ALBFT</name>
<dbReference type="SUPFAM" id="SSF52833">
    <property type="entry name" value="Thioredoxin-like"/>
    <property type="match status" value="1"/>
</dbReference>
<proteinExistence type="predicted"/>
<dbReference type="InterPro" id="IPR036249">
    <property type="entry name" value="Thioredoxin-like_sf"/>
</dbReference>
<dbReference type="eggNOG" id="COG0526">
    <property type="taxonomic scope" value="Bacteria"/>
</dbReference>
<organism evidence="1 2">
    <name type="scientific">Albidiferax ferrireducens (strain ATCC BAA-621 / DSM 15236 / T118)</name>
    <name type="common">Rhodoferax ferrireducens</name>
    <dbReference type="NCBI Taxonomy" id="338969"/>
    <lineage>
        <taxon>Bacteria</taxon>
        <taxon>Pseudomonadati</taxon>
        <taxon>Pseudomonadota</taxon>
        <taxon>Betaproteobacteria</taxon>
        <taxon>Burkholderiales</taxon>
        <taxon>Comamonadaceae</taxon>
        <taxon>Rhodoferax</taxon>
    </lineage>
</organism>
<sequence>MRRRLEKRPTILPSHSAVPLMNTLSRVLTGLLLTLLSSLVVAQDLPTKFDPHRDAAKDVATAQSLAKATGRRVLVDVGGEWCAWCRMLDRLIASQPQIRALIDSHYVWVKVNYSPENKNTAVLSRWPKIRGYPYLLVLDGAGKLLHAQGVQGLETETEKEADENYDPDRVMAFLNRYATATSVSAQHY</sequence>
<evidence type="ECO:0008006" key="3">
    <source>
        <dbReference type="Google" id="ProtNLM"/>
    </source>
</evidence>
<evidence type="ECO:0000313" key="2">
    <source>
        <dbReference type="Proteomes" id="UP000008332"/>
    </source>
</evidence>
<dbReference type="AlphaFoldDB" id="Q221A1"/>
<accession>Q221A1</accession>
<reference evidence="2" key="1">
    <citation type="submission" date="2006-02" db="EMBL/GenBank/DDBJ databases">
        <title>Complete sequence of chromosome of Rhodoferax ferrireducens DSM 15236.</title>
        <authorList>
            <person name="Copeland A."/>
            <person name="Lucas S."/>
            <person name="Lapidus A."/>
            <person name="Barry K."/>
            <person name="Detter J.C."/>
            <person name="Glavina del Rio T."/>
            <person name="Hammon N."/>
            <person name="Israni S."/>
            <person name="Pitluck S."/>
            <person name="Brettin T."/>
            <person name="Bruce D."/>
            <person name="Han C."/>
            <person name="Tapia R."/>
            <person name="Gilna P."/>
            <person name="Kiss H."/>
            <person name="Schmutz J."/>
            <person name="Larimer F."/>
            <person name="Land M."/>
            <person name="Kyrpides N."/>
            <person name="Ivanova N."/>
            <person name="Richardson P."/>
        </authorList>
    </citation>
    <scope>NUCLEOTIDE SEQUENCE [LARGE SCALE GENOMIC DNA]</scope>
    <source>
        <strain evidence="2">ATCC BAA-621 / DSM 15236 / T118</strain>
    </source>
</reference>
<dbReference type="HOGENOM" id="CLU_110659_2_0_4"/>
<dbReference type="KEGG" id="rfr:Rfer_0651"/>